<proteinExistence type="predicted"/>
<dbReference type="SUPFAM" id="SSF56925">
    <property type="entry name" value="OMPA-like"/>
    <property type="match status" value="1"/>
</dbReference>
<reference evidence="3 4" key="1">
    <citation type="submission" date="2018-06" db="EMBL/GenBank/DDBJ databases">
        <title>Genomic Encyclopedia of Archaeal and Bacterial Type Strains, Phase II (KMG-II): from individual species to whole genera.</title>
        <authorList>
            <person name="Goeker M."/>
        </authorList>
    </citation>
    <scope>NUCLEOTIDE SEQUENCE [LARGE SCALE GENOMIC DNA]</scope>
    <source>
        <strain evidence="3 4">DSM 17205</strain>
    </source>
</reference>
<keyword evidence="4" id="KW-1185">Reference proteome</keyword>
<accession>A0ABX5PTX1</accession>
<organism evidence="3 4">
    <name type="scientific">Nonlabens dokdonensis</name>
    <dbReference type="NCBI Taxonomy" id="328515"/>
    <lineage>
        <taxon>Bacteria</taxon>
        <taxon>Pseudomonadati</taxon>
        <taxon>Bacteroidota</taxon>
        <taxon>Flavobacteriia</taxon>
        <taxon>Flavobacteriales</taxon>
        <taxon>Flavobacteriaceae</taxon>
        <taxon>Nonlabens</taxon>
    </lineage>
</organism>
<keyword evidence="1" id="KW-0732">Signal</keyword>
<evidence type="ECO:0000313" key="4">
    <source>
        <dbReference type="Proteomes" id="UP000248584"/>
    </source>
</evidence>
<evidence type="ECO:0000259" key="2">
    <source>
        <dbReference type="Pfam" id="PF13505"/>
    </source>
</evidence>
<dbReference type="RefSeq" id="WP_015362382.1">
    <property type="nucleotide sequence ID" value="NZ_QKZR01000008.1"/>
</dbReference>
<dbReference type="EMBL" id="QKZR01000008">
    <property type="protein sequence ID" value="PZX36794.1"/>
    <property type="molecule type" value="Genomic_DNA"/>
</dbReference>
<dbReference type="InterPro" id="IPR011250">
    <property type="entry name" value="OMP/PagP_B-barrel"/>
</dbReference>
<dbReference type="Proteomes" id="UP000248584">
    <property type="component" value="Unassembled WGS sequence"/>
</dbReference>
<protein>
    <submittedName>
        <fullName evidence="3">Opacity protein-like surface antigen</fullName>
    </submittedName>
</protein>
<comment type="caution">
    <text evidence="3">The sequence shown here is derived from an EMBL/GenBank/DDBJ whole genome shotgun (WGS) entry which is preliminary data.</text>
</comment>
<gene>
    <name evidence="3" type="ORF">LX97_03256</name>
</gene>
<dbReference type="InterPro" id="IPR027385">
    <property type="entry name" value="Beta-barrel_OMP"/>
</dbReference>
<dbReference type="Gene3D" id="2.40.160.20">
    <property type="match status" value="1"/>
</dbReference>
<evidence type="ECO:0000313" key="3">
    <source>
        <dbReference type="EMBL" id="PZX36794.1"/>
    </source>
</evidence>
<dbReference type="Pfam" id="PF13505">
    <property type="entry name" value="OMP_b-brl"/>
    <property type="match status" value="1"/>
</dbReference>
<evidence type="ECO:0000256" key="1">
    <source>
        <dbReference type="ARBA" id="ARBA00022729"/>
    </source>
</evidence>
<feature type="domain" description="Outer membrane protein beta-barrel" evidence="2">
    <location>
        <begin position="11"/>
        <end position="197"/>
    </location>
</feature>
<name>A0ABX5PTX1_9FLAO</name>
<sequence>MRTAIYLFTFLLTAITAAQEETTSFINRGGYELNGSLSFSTSKINRENGFQSESRGTLIIFRPQLGYAVKNDFVLGLGLGFSYSESRNETANVDDINSSTSYAITPFVKKYFNISKNFAFNLQGEIGYSLSSINSTNNQLEDNSSNEISLGIRPGISYRINEKLALQSQIGFLGYSQGNLDNDDTTVSSFNVSLNAQDFTIGISYFF</sequence>